<proteinExistence type="predicted"/>
<dbReference type="AlphaFoldDB" id="A0AAD4YK86"/>
<dbReference type="EMBL" id="JAJFAZ020000008">
    <property type="protein sequence ID" value="KAI5311829.1"/>
    <property type="molecule type" value="Genomic_DNA"/>
</dbReference>
<reference evidence="1 2" key="1">
    <citation type="journal article" date="2022" name="G3 (Bethesda)">
        <title>Whole-genome sequence and methylome profiling of the almond [Prunus dulcis (Mill.) D.A. Webb] cultivar 'Nonpareil'.</title>
        <authorList>
            <person name="D'Amico-Willman K.M."/>
            <person name="Ouma W.Z."/>
            <person name="Meulia T."/>
            <person name="Sideli G.M."/>
            <person name="Gradziel T.M."/>
            <person name="Fresnedo-Ramirez J."/>
        </authorList>
    </citation>
    <scope>NUCLEOTIDE SEQUENCE [LARGE SCALE GENOMIC DNA]</scope>
    <source>
        <strain evidence="1">Clone GOH B32 T37-40</strain>
    </source>
</reference>
<evidence type="ECO:0000313" key="1">
    <source>
        <dbReference type="EMBL" id="KAI5311829.1"/>
    </source>
</evidence>
<name>A0AAD4YK86_PRUDU</name>
<dbReference type="PANTHER" id="PTHR33325:SF11">
    <property type="entry name" value="COLD SHOCK DOMAIN-CONTAINING PROTEIN 4-LIKE"/>
    <property type="match status" value="1"/>
</dbReference>
<accession>A0AAD4YK86</accession>
<sequence>MSNLMKLVFVALNISGKNYLMWILDAEIHLNAKNLENTIKEGNEASVHDHSKVMIFLRHHLHKGLKSKYFGVKDPAILYKIWKGMTIRRVYYFQRLVMIGCTSACRISKQ</sequence>
<dbReference type="PANTHER" id="PTHR33325">
    <property type="entry name" value="ZINC FINGER, CCHC-TYPE-RELATED"/>
    <property type="match status" value="1"/>
</dbReference>
<gene>
    <name evidence="1" type="ORF">L3X38_041002</name>
</gene>
<organism evidence="1 2">
    <name type="scientific">Prunus dulcis</name>
    <name type="common">Almond</name>
    <name type="synonym">Amygdalus dulcis</name>
    <dbReference type="NCBI Taxonomy" id="3755"/>
    <lineage>
        <taxon>Eukaryota</taxon>
        <taxon>Viridiplantae</taxon>
        <taxon>Streptophyta</taxon>
        <taxon>Embryophyta</taxon>
        <taxon>Tracheophyta</taxon>
        <taxon>Spermatophyta</taxon>
        <taxon>Magnoliopsida</taxon>
        <taxon>eudicotyledons</taxon>
        <taxon>Gunneridae</taxon>
        <taxon>Pentapetalae</taxon>
        <taxon>rosids</taxon>
        <taxon>fabids</taxon>
        <taxon>Rosales</taxon>
        <taxon>Rosaceae</taxon>
        <taxon>Amygdaloideae</taxon>
        <taxon>Amygdaleae</taxon>
        <taxon>Prunus</taxon>
    </lineage>
</organism>
<protein>
    <submittedName>
        <fullName evidence="1">Uncharacterized protein</fullName>
    </submittedName>
</protein>
<comment type="caution">
    <text evidence="1">The sequence shown here is derived from an EMBL/GenBank/DDBJ whole genome shotgun (WGS) entry which is preliminary data.</text>
</comment>
<keyword evidence="2" id="KW-1185">Reference proteome</keyword>
<evidence type="ECO:0000313" key="2">
    <source>
        <dbReference type="Proteomes" id="UP001054821"/>
    </source>
</evidence>
<dbReference type="Proteomes" id="UP001054821">
    <property type="component" value="Chromosome 8"/>
</dbReference>